<dbReference type="RefSeq" id="WP_090284587.1">
    <property type="nucleotide sequence ID" value="NZ_FMWO01000032.1"/>
</dbReference>
<keyword evidence="2" id="KW-1185">Reference proteome</keyword>
<evidence type="ECO:0000313" key="1">
    <source>
        <dbReference type="EMBL" id="SCZ84809.1"/>
    </source>
</evidence>
<dbReference type="InterPro" id="IPR010144">
    <property type="entry name" value="CRISPR-assoc_prot_Csd1-typ"/>
</dbReference>
<dbReference type="Pfam" id="PF09709">
    <property type="entry name" value="Cas_Csd1"/>
    <property type="match status" value="1"/>
</dbReference>
<dbReference type="Proteomes" id="UP000198729">
    <property type="component" value="Unassembled WGS sequence"/>
</dbReference>
<dbReference type="NCBIfam" id="TIGR01863">
    <property type="entry name" value="cas_Csd1"/>
    <property type="match status" value="1"/>
</dbReference>
<organism evidence="1 2">
    <name type="scientific">Nitrosomonas mobilis</name>
    <dbReference type="NCBI Taxonomy" id="51642"/>
    <lineage>
        <taxon>Bacteria</taxon>
        <taxon>Pseudomonadati</taxon>
        <taxon>Pseudomonadota</taxon>
        <taxon>Betaproteobacteria</taxon>
        <taxon>Nitrosomonadales</taxon>
        <taxon>Nitrosomonadaceae</taxon>
        <taxon>Nitrosomonas</taxon>
    </lineage>
</organism>
<accession>A0A1G5SEG1</accession>
<dbReference type="CDD" id="cd09757">
    <property type="entry name" value="Cas8c_I-C"/>
    <property type="match status" value="1"/>
</dbReference>
<reference evidence="1 2" key="1">
    <citation type="submission" date="2016-10" db="EMBL/GenBank/DDBJ databases">
        <authorList>
            <person name="de Groot N.N."/>
        </authorList>
    </citation>
    <scope>NUCLEOTIDE SEQUENCE [LARGE SCALE GENOMIC DNA]</scope>
    <source>
        <strain evidence="1">1</strain>
    </source>
</reference>
<dbReference type="EMBL" id="FMWO01000032">
    <property type="protein sequence ID" value="SCZ84809.1"/>
    <property type="molecule type" value="Genomic_DNA"/>
</dbReference>
<evidence type="ECO:0000313" key="2">
    <source>
        <dbReference type="Proteomes" id="UP000198729"/>
    </source>
</evidence>
<name>A0A1G5SEG1_9PROT</name>
<gene>
    <name evidence="1" type="ORF">NSMM_260105</name>
</gene>
<dbReference type="STRING" id="51642.NSMM_260105"/>
<dbReference type="AlphaFoldDB" id="A0A1G5SEG1"/>
<dbReference type="OrthoDB" id="9778918at2"/>
<protein>
    <submittedName>
        <fullName evidence="1">CRISPR-associated protein, Csd1 family</fullName>
    </submittedName>
</protein>
<proteinExistence type="predicted"/>
<sequence>MILQALCDYYKRKSDLPRLGFETKAIPFVIEINAAGHLVQIEDTRTIEGKKKIAHNFLVPQGEKKTSGVATNLLWDNAEYVLRACGTDKLAKMSMERRMKYRLRLREMHSAFIEQIKALPESVYEDTGLTAVLNFLVSDFKHMKANRKRLKADPLWLEILETNPVLTFRLNGDLELVCQRSAVRAVLEKVETDTEEITCSVSGEIDVFERLHTSIKGVWGAQSSGANIVSFNKAAFNSFGKEQGANAPVGKRVAFAYTTALNYLLSKESTQRIQVGDASTVFWSEKHTDLENTFADLFDEPPKDDPAKQTRAIEALFQAPQIGALSYDGGKTPFYVLGLAPNAARISVRFWQVGTVAEMYARIRWHFEDLEIDHASYEKSYLSLFRLLVATATQGKSENIPPNLAGEFMRAIFAGLPYPQTLLQAAVRRIRAEREVNYPRAALIKACLNRQARYSPSHEKEITVSLDDSNTNPGYRIGRLFAALEKIQEESSPSLNATIRDRFYGAASSTPVTVFANLMKLKNHHLAKLEEGRKRYFEKLIGQLMSDINDFPAHLSLADQGRFAIGYYHQRQAFFTKSESTTKGE</sequence>